<organism evidence="1">
    <name type="scientific">mine drainage metagenome</name>
    <dbReference type="NCBI Taxonomy" id="410659"/>
    <lineage>
        <taxon>unclassified sequences</taxon>
        <taxon>metagenomes</taxon>
        <taxon>ecological metagenomes</taxon>
    </lineage>
</organism>
<sequence length="82" mass="9117">MKIIGCDFHPSWQQVAVFDAETGEVTERKLVNGDGEAERFYRALEAPALVGVEACGNSQWFIDLLERLGHQVWVGDAAQIRA</sequence>
<proteinExistence type="predicted"/>
<reference evidence="1" key="1">
    <citation type="submission" date="2013-08" db="EMBL/GenBank/DDBJ databases">
        <authorList>
            <person name="Mendez C."/>
            <person name="Richter M."/>
            <person name="Ferrer M."/>
            <person name="Sanchez J."/>
        </authorList>
    </citation>
    <scope>NUCLEOTIDE SEQUENCE</scope>
</reference>
<reference evidence="1" key="2">
    <citation type="journal article" date="2014" name="ISME J.">
        <title>Microbial stratification in low pH oxic and suboxic macroscopic growths along an acid mine drainage.</title>
        <authorList>
            <person name="Mendez-Garcia C."/>
            <person name="Mesa V."/>
            <person name="Sprenger R.R."/>
            <person name="Richter M."/>
            <person name="Diez M.S."/>
            <person name="Solano J."/>
            <person name="Bargiela R."/>
            <person name="Golyshina O.V."/>
            <person name="Manteca A."/>
            <person name="Ramos J.L."/>
            <person name="Gallego J.R."/>
            <person name="Llorente I."/>
            <person name="Martins Dos Santos V.A."/>
            <person name="Jensen O.N."/>
            <person name="Pelaez A.I."/>
            <person name="Sanchez J."/>
            <person name="Ferrer M."/>
        </authorList>
    </citation>
    <scope>NUCLEOTIDE SEQUENCE</scope>
</reference>
<feature type="non-terminal residue" evidence="1">
    <location>
        <position position="82"/>
    </location>
</feature>
<gene>
    <name evidence="1" type="ORF">B1A_07884</name>
</gene>
<evidence type="ECO:0000313" key="1">
    <source>
        <dbReference type="EMBL" id="EQD66994.1"/>
    </source>
</evidence>
<dbReference type="AlphaFoldDB" id="T1CJH4"/>
<protein>
    <submittedName>
        <fullName evidence="1">Transposase IS116/IS110/IS902</fullName>
    </submittedName>
</protein>
<dbReference type="EMBL" id="AUZX01005647">
    <property type="protein sequence ID" value="EQD66994.1"/>
    <property type="molecule type" value="Genomic_DNA"/>
</dbReference>
<accession>T1CJH4</accession>
<name>T1CJH4_9ZZZZ</name>
<comment type="caution">
    <text evidence="1">The sequence shown here is derived from an EMBL/GenBank/DDBJ whole genome shotgun (WGS) entry which is preliminary data.</text>
</comment>